<protein>
    <submittedName>
        <fullName evidence="1">Uncharacterized protein</fullName>
    </submittedName>
</protein>
<dbReference type="Proteomes" id="UP000257109">
    <property type="component" value="Unassembled WGS sequence"/>
</dbReference>
<keyword evidence="2" id="KW-1185">Reference proteome</keyword>
<organism evidence="1 2">
    <name type="scientific">Mucuna pruriens</name>
    <name type="common">Velvet bean</name>
    <name type="synonym">Dolichos pruriens</name>
    <dbReference type="NCBI Taxonomy" id="157652"/>
    <lineage>
        <taxon>Eukaryota</taxon>
        <taxon>Viridiplantae</taxon>
        <taxon>Streptophyta</taxon>
        <taxon>Embryophyta</taxon>
        <taxon>Tracheophyta</taxon>
        <taxon>Spermatophyta</taxon>
        <taxon>Magnoliopsida</taxon>
        <taxon>eudicotyledons</taxon>
        <taxon>Gunneridae</taxon>
        <taxon>Pentapetalae</taxon>
        <taxon>rosids</taxon>
        <taxon>fabids</taxon>
        <taxon>Fabales</taxon>
        <taxon>Fabaceae</taxon>
        <taxon>Papilionoideae</taxon>
        <taxon>50 kb inversion clade</taxon>
        <taxon>NPAAA clade</taxon>
        <taxon>indigoferoid/millettioid clade</taxon>
        <taxon>Phaseoleae</taxon>
        <taxon>Mucuna</taxon>
    </lineage>
</organism>
<dbReference type="AlphaFoldDB" id="A0A371GAW6"/>
<evidence type="ECO:0000313" key="2">
    <source>
        <dbReference type="Proteomes" id="UP000257109"/>
    </source>
</evidence>
<comment type="caution">
    <text evidence="1">The sequence shown here is derived from an EMBL/GenBank/DDBJ whole genome shotgun (WGS) entry which is preliminary data.</text>
</comment>
<feature type="non-terminal residue" evidence="1">
    <location>
        <position position="1"/>
    </location>
</feature>
<dbReference type="EMBL" id="QJKJ01006157">
    <property type="protein sequence ID" value="RDX87681.1"/>
    <property type="molecule type" value="Genomic_DNA"/>
</dbReference>
<evidence type="ECO:0000313" key="1">
    <source>
        <dbReference type="EMBL" id="RDX87681.1"/>
    </source>
</evidence>
<accession>A0A371GAW6</accession>
<sequence>MKSAGLFSRITDAQLLSTSLQLLFHVNLFLLCIIRSNLEWEQAQSYEHKSRLTHLLPEFHGLVGNTQQFGIKGSLASKMVNELTIGQHNNSPLVKVCGMCASVEHTTNACPTLQEIEPQRYQPPPPFRP</sequence>
<reference evidence="1" key="1">
    <citation type="submission" date="2018-05" db="EMBL/GenBank/DDBJ databases">
        <title>Draft genome of Mucuna pruriens seed.</title>
        <authorList>
            <person name="Nnadi N.E."/>
            <person name="Vos R."/>
            <person name="Hasami M.H."/>
            <person name="Devisetty U.K."/>
            <person name="Aguiy J.C."/>
        </authorList>
    </citation>
    <scope>NUCLEOTIDE SEQUENCE [LARGE SCALE GENOMIC DNA]</scope>
    <source>
        <strain evidence="1">JCA_2017</strain>
    </source>
</reference>
<gene>
    <name evidence="1" type="ORF">CR513_30816</name>
</gene>
<proteinExistence type="predicted"/>
<name>A0A371GAW6_MUCPR</name>